<feature type="region of interest" description="Disordered" evidence="1">
    <location>
        <begin position="159"/>
        <end position="180"/>
    </location>
</feature>
<proteinExistence type="predicted"/>
<protein>
    <submittedName>
        <fullName evidence="2">Uncharacterized protein</fullName>
    </submittedName>
</protein>
<organism evidence="2 3">
    <name type="scientific">Aphis glycines</name>
    <name type="common">Soybean aphid</name>
    <dbReference type="NCBI Taxonomy" id="307491"/>
    <lineage>
        <taxon>Eukaryota</taxon>
        <taxon>Metazoa</taxon>
        <taxon>Ecdysozoa</taxon>
        <taxon>Arthropoda</taxon>
        <taxon>Hexapoda</taxon>
        <taxon>Insecta</taxon>
        <taxon>Pterygota</taxon>
        <taxon>Neoptera</taxon>
        <taxon>Paraneoptera</taxon>
        <taxon>Hemiptera</taxon>
        <taxon>Sternorrhyncha</taxon>
        <taxon>Aphidomorpha</taxon>
        <taxon>Aphidoidea</taxon>
        <taxon>Aphididae</taxon>
        <taxon>Aphidini</taxon>
        <taxon>Aphis</taxon>
        <taxon>Aphis</taxon>
    </lineage>
</organism>
<evidence type="ECO:0000313" key="3">
    <source>
        <dbReference type="Proteomes" id="UP000475862"/>
    </source>
</evidence>
<sequence>MNIVVEVFVEKILAHVKKIFAPTLPPLEKNSNAVPEANIKNVYTLYYKPIAFNIYKKPGPKIRIFCYCTPIIPYSKTFLNNKHRLTAGKKYKSYLINSIRAIEKSNMVDVLLVILLKYHLMSIANMTGILRYLSYYELRCSLLEEQPLNGCLPDCPEIGQHEQQPSKSSRLSRVPAAHMT</sequence>
<evidence type="ECO:0000256" key="1">
    <source>
        <dbReference type="SAM" id="MobiDB-lite"/>
    </source>
</evidence>
<gene>
    <name evidence="2" type="ORF">AGLY_000544</name>
</gene>
<dbReference type="AlphaFoldDB" id="A0A6G0U7A5"/>
<evidence type="ECO:0000313" key="2">
    <source>
        <dbReference type="EMBL" id="KAE9545001.1"/>
    </source>
</evidence>
<keyword evidence="3" id="KW-1185">Reference proteome</keyword>
<feature type="compositionally biased region" description="Polar residues" evidence="1">
    <location>
        <begin position="161"/>
        <end position="171"/>
    </location>
</feature>
<dbReference type="EMBL" id="VYZN01000001">
    <property type="protein sequence ID" value="KAE9545001.1"/>
    <property type="molecule type" value="Genomic_DNA"/>
</dbReference>
<dbReference type="Proteomes" id="UP000475862">
    <property type="component" value="Unassembled WGS sequence"/>
</dbReference>
<reference evidence="2 3" key="1">
    <citation type="submission" date="2019-08" db="EMBL/GenBank/DDBJ databases">
        <title>The genome of the soybean aphid Biotype 1, its phylome, world population structure and adaptation to the North American continent.</title>
        <authorList>
            <person name="Giordano R."/>
            <person name="Donthu R.K."/>
            <person name="Hernandez A.G."/>
            <person name="Wright C.L."/>
            <person name="Zimin A.V."/>
        </authorList>
    </citation>
    <scope>NUCLEOTIDE SEQUENCE [LARGE SCALE GENOMIC DNA]</scope>
    <source>
        <tissue evidence="2">Whole aphids</tissue>
    </source>
</reference>
<accession>A0A6G0U7A5</accession>
<name>A0A6G0U7A5_APHGL</name>
<comment type="caution">
    <text evidence="2">The sequence shown here is derived from an EMBL/GenBank/DDBJ whole genome shotgun (WGS) entry which is preliminary data.</text>
</comment>